<evidence type="ECO:0000313" key="2">
    <source>
        <dbReference type="EMBL" id="KAF2655885.1"/>
    </source>
</evidence>
<dbReference type="Proteomes" id="UP000799324">
    <property type="component" value="Unassembled WGS sequence"/>
</dbReference>
<name>A0A6A6T7A0_9PLEO</name>
<evidence type="ECO:0000256" key="1">
    <source>
        <dbReference type="SAM" id="MobiDB-lite"/>
    </source>
</evidence>
<reference evidence="2" key="1">
    <citation type="journal article" date="2020" name="Stud. Mycol.">
        <title>101 Dothideomycetes genomes: a test case for predicting lifestyles and emergence of pathogens.</title>
        <authorList>
            <person name="Haridas S."/>
            <person name="Albert R."/>
            <person name="Binder M."/>
            <person name="Bloem J."/>
            <person name="Labutti K."/>
            <person name="Salamov A."/>
            <person name="Andreopoulos B."/>
            <person name="Baker S."/>
            <person name="Barry K."/>
            <person name="Bills G."/>
            <person name="Bluhm B."/>
            <person name="Cannon C."/>
            <person name="Castanera R."/>
            <person name="Culley D."/>
            <person name="Daum C."/>
            <person name="Ezra D."/>
            <person name="Gonzalez J."/>
            <person name="Henrissat B."/>
            <person name="Kuo A."/>
            <person name="Liang C."/>
            <person name="Lipzen A."/>
            <person name="Lutzoni F."/>
            <person name="Magnuson J."/>
            <person name="Mondo S."/>
            <person name="Nolan M."/>
            <person name="Ohm R."/>
            <person name="Pangilinan J."/>
            <person name="Park H.-J."/>
            <person name="Ramirez L."/>
            <person name="Alfaro M."/>
            <person name="Sun H."/>
            <person name="Tritt A."/>
            <person name="Yoshinaga Y."/>
            <person name="Zwiers L.-H."/>
            <person name="Turgeon B."/>
            <person name="Goodwin S."/>
            <person name="Spatafora J."/>
            <person name="Crous P."/>
            <person name="Grigoriev I."/>
        </authorList>
    </citation>
    <scope>NUCLEOTIDE SEQUENCE</scope>
    <source>
        <strain evidence="2">CBS 122681</strain>
    </source>
</reference>
<feature type="region of interest" description="Disordered" evidence="1">
    <location>
        <begin position="62"/>
        <end position="131"/>
    </location>
</feature>
<feature type="compositionally biased region" description="Pro residues" evidence="1">
    <location>
        <begin position="65"/>
        <end position="90"/>
    </location>
</feature>
<accession>A0A6A6T7A0</accession>
<protein>
    <submittedName>
        <fullName evidence="2">Uncharacterized protein</fullName>
    </submittedName>
</protein>
<feature type="compositionally biased region" description="Basic and acidic residues" evidence="1">
    <location>
        <begin position="114"/>
        <end position="124"/>
    </location>
</feature>
<evidence type="ECO:0000313" key="3">
    <source>
        <dbReference type="Proteomes" id="UP000799324"/>
    </source>
</evidence>
<keyword evidence="3" id="KW-1185">Reference proteome</keyword>
<dbReference type="EMBL" id="MU004343">
    <property type="protein sequence ID" value="KAF2655885.1"/>
    <property type="molecule type" value="Genomic_DNA"/>
</dbReference>
<gene>
    <name evidence="2" type="ORF">K491DRAFT_407589</name>
</gene>
<sequence>MVFCEPQMFKVSGLVIAKSPICKPRASALASLRISSCSLPDLLAPPLITLLTPPMHNPFLTSYPPISPSYPNPNPPIPDPQNRHPTPPKYPSYHRRRIPKHIHRMPNQRQRLPRPKEVEHDECPARCLDSQ</sequence>
<feature type="compositionally biased region" description="Basic residues" evidence="1">
    <location>
        <begin position="92"/>
        <end position="106"/>
    </location>
</feature>
<dbReference type="AlphaFoldDB" id="A0A6A6T7A0"/>
<organism evidence="2 3">
    <name type="scientific">Lophiostoma macrostomum CBS 122681</name>
    <dbReference type="NCBI Taxonomy" id="1314788"/>
    <lineage>
        <taxon>Eukaryota</taxon>
        <taxon>Fungi</taxon>
        <taxon>Dikarya</taxon>
        <taxon>Ascomycota</taxon>
        <taxon>Pezizomycotina</taxon>
        <taxon>Dothideomycetes</taxon>
        <taxon>Pleosporomycetidae</taxon>
        <taxon>Pleosporales</taxon>
        <taxon>Lophiostomataceae</taxon>
        <taxon>Lophiostoma</taxon>
    </lineage>
</organism>
<proteinExistence type="predicted"/>